<dbReference type="EMBL" id="JAGFBR010000015">
    <property type="protein sequence ID" value="KAH0454941.1"/>
    <property type="molecule type" value="Genomic_DNA"/>
</dbReference>
<keyword evidence="2" id="KW-0813">Transport</keyword>
<feature type="domain" description="Amino acid transporter transmembrane" evidence="9">
    <location>
        <begin position="195"/>
        <end position="265"/>
    </location>
</feature>
<evidence type="ECO:0000256" key="4">
    <source>
        <dbReference type="ARBA" id="ARBA00022970"/>
    </source>
</evidence>
<evidence type="ECO:0000313" key="10">
    <source>
        <dbReference type="EMBL" id="KAH0454941.1"/>
    </source>
</evidence>
<feature type="transmembrane region" description="Helical" evidence="8">
    <location>
        <begin position="304"/>
        <end position="321"/>
    </location>
</feature>
<evidence type="ECO:0000259" key="9">
    <source>
        <dbReference type="Pfam" id="PF01490"/>
    </source>
</evidence>
<dbReference type="PANTHER" id="PTHR48017">
    <property type="entry name" value="OS05G0424000 PROTEIN-RELATED"/>
    <property type="match status" value="1"/>
</dbReference>
<keyword evidence="5 8" id="KW-1133">Transmembrane helix</keyword>
<dbReference type="Proteomes" id="UP000775213">
    <property type="component" value="Unassembled WGS sequence"/>
</dbReference>
<organism evidence="10 11">
    <name type="scientific">Dendrobium chrysotoxum</name>
    <name type="common">Orchid</name>
    <dbReference type="NCBI Taxonomy" id="161865"/>
    <lineage>
        <taxon>Eukaryota</taxon>
        <taxon>Viridiplantae</taxon>
        <taxon>Streptophyta</taxon>
        <taxon>Embryophyta</taxon>
        <taxon>Tracheophyta</taxon>
        <taxon>Spermatophyta</taxon>
        <taxon>Magnoliopsida</taxon>
        <taxon>Liliopsida</taxon>
        <taxon>Asparagales</taxon>
        <taxon>Orchidaceae</taxon>
        <taxon>Epidendroideae</taxon>
        <taxon>Malaxideae</taxon>
        <taxon>Dendrobiinae</taxon>
        <taxon>Dendrobium</taxon>
    </lineage>
</organism>
<gene>
    <name evidence="10" type="ORF">IEQ34_016865</name>
</gene>
<sequence length="448" mass="49153">MIHHPRTKFVCDSCPSPSARTADLSLCPCLSGPHERPRRRPGYSRQQASAPIPLSATISLISSPAPCLAFNLIAICELLCPRSTSPAHPADRSSARACSSTCTLLQPVRHTRRYSSLTCNPTLGAQPAREASLCPSPTSSIPSDIFRLGSPTHFDPHDPLRRDADVLPQLQILPTQVPQTSYTPVDGRGRINIVLDIVNAIGIIAFSFRGHNLVLEIQATMPSTPKYPSRIQMWRGVKAAYLLVAFCFYPIAICGFWAYGNKIPPARFCTHSLHSTATIHLVLSGVHQKVQQALPTVAEIRVPSIFFGYVVFLIAVAFPFLSDLAGLLGGIALPVTLAYPCFMWIVIKNPEKFNTACCVTGRCGAWVSQNLLIELQIGNKEREMMEAGLQGAARQAHAKADEIAKLMNENDLLKSTVEELKRKSVATDIDPLRDKYHPKVAALERRKH</sequence>
<keyword evidence="4" id="KW-0029">Amino-acid transport</keyword>
<feature type="transmembrane region" description="Helical" evidence="8">
    <location>
        <begin position="327"/>
        <end position="347"/>
    </location>
</feature>
<evidence type="ECO:0000256" key="7">
    <source>
        <dbReference type="SAM" id="Coils"/>
    </source>
</evidence>
<evidence type="ECO:0000256" key="8">
    <source>
        <dbReference type="SAM" id="Phobius"/>
    </source>
</evidence>
<evidence type="ECO:0000256" key="2">
    <source>
        <dbReference type="ARBA" id="ARBA00022448"/>
    </source>
</evidence>
<evidence type="ECO:0000256" key="1">
    <source>
        <dbReference type="ARBA" id="ARBA00004370"/>
    </source>
</evidence>
<evidence type="ECO:0000313" key="11">
    <source>
        <dbReference type="Proteomes" id="UP000775213"/>
    </source>
</evidence>
<evidence type="ECO:0000256" key="3">
    <source>
        <dbReference type="ARBA" id="ARBA00022692"/>
    </source>
</evidence>
<feature type="transmembrane region" description="Helical" evidence="8">
    <location>
        <begin position="239"/>
        <end position="259"/>
    </location>
</feature>
<dbReference type="GO" id="GO:0006865">
    <property type="term" value="P:amino acid transport"/>
    <property type="evidence" value="ECO:0007669"/>
    <property type="project" value="UniProtKB-KW"/>
</dbReference>
<keyword evidence="7" id="KW-0175">Coiled coil</keyword>
<keyword evidence="6 8" id="KW-0472">Membrane</keyword>
<keyword evidence="11" id="KW-1185">Reference proteome</keyword>
<dbReference type="InterPro" id="IPR013057">
    <property type="entry name" value="AA_transpt_TM"/>
</dbReference>
<protein>
    <recommendedName>
        <fullName evidence="9">Amino acid transporter transmembrane domain-containing protein</fullName>
    </recommendedName>
</protein>
<name>A0AAV7GFS4_DENCH</name>
<evidence type="ECO:0000256" key="5">
    <source>
        <dbReference type="ARBA" id="ARBA00022989"/>
    </source>
</evidence>
<proteinExistence type="predicted"/>
<dbReference type="Pfam" id="PF01490">
    <property type="entry name" value="Aa_trans"/>
    <property type="match status" value="1"/>
</dbReference>
<reference evidence="10 11" key="1">
    <citation type="journal article" date="2021" name="Hortic Res">
        <title>Chromosome-scale assembly of the Dendrobium chrysotoxum genome enhances the understanding of orchid evolution.</title>
        <authorList>
            <person name="Zhang Y."/>
            <person name="Zhang G.Q."/>
            <person name="Zhang D."/>
            <person name="Liu X.D."/>
            <person name="Xu X.Y."/>
            <person name="Sun W.H."/>
            <person name="Yu X."/>
            <person name="Zhu X."/>
            <person name="Wang Z.W."/>
            <person name="Zhao X."/>
            <person name="Zhong W.Y."/>
            <person name="Chen H."/>
            <person name="Yin W.L."/>
            <person name="Huang T."/>
            <person name="Niu S.C."/>
            <person name="Liu Z.J."/>
        </authorList>
    </citation>
    <scope>NUCLEOTIDE SEQUENCE [LARGE SCALE GENOMIC DNA]</scope>
    <source>
        <strain evidence="10">Lindl</strain>
    </source>
</reference>
<feature type="coiled-coil region" evidence="7">
    <location>
        <begin position="389"/>
        <end position="423"/>
    </location>
</feature>
<accession>A0AAV7GFS4</accession>
<keyword evidence="3 8" id="KW-0812">Transmembrane</keyword>
<evidence type="ECO:0000256" key="6">
    <source>
        <dbReference type="ARBA" id="ARBA00023136"/>
    </source>
</evidence>
<dbReference type="GO" id="GO:0016020">
    <property type="term" value="C:membrane"/>
    <property type="evidence" value="ECO:0007669"/>
    <property type="project" value="UniProtKB-SubCell"/>
</dbReference>
<comment type="caution">
    <text evidence="10">The sequence shown here is derived from an EMBL/GenBank/DDBJ whole genome shotgun (WGS) entry which is preliminary data.</text>
</comment>
<comment type="subcellular location">
    <subcellularLocation>
        <location evidence="1">Membrane</location>
    </subcellularLocation>
</comment>
<dbReference type="AlphaFoldDB" id="A0AAV7GFS4"/>